<dbReference type="RefSeq" id="WP_250194999.1">
    <property type="nucleotide sequence ID" value="NZ_CP097635.1"/>
</dbReference>
<dbReference type="Proteomes" id="UP001056201">
    <property type="component" value="Chromosome 1"/>
</dbReference>
<keyword evidence="3" id="KW-1185">Reference proteome</keyword>
<proteinExistence type="predicted"/>
<dbReference type="EMBL" id="CP097635">
    <property type="protein sequence ID" value="URI06736.1"/>
    <property type="molecule type" value="Genomic_DNA"/>
</dbReference>
<evidence type="ECO:0000313" key="2">
    <source>
        <dbReference type="EMBL" id="URI06736.1"/>
    </source>
</evidence>
<evidence type="ECO:0000313" key="3">
    <source>
        <dbReference type="Proteomes" id="UP001056201"/>
    </source>
</evidence>
<name>A0ABY4S0B3_AQUTE</name>
<protein>
    <submittedName>
        <fullName evidence="2">DUF1851 domain-containing protein</fullName>
    </submittedName>
</protein>
<sequence length="173" mass="19141">MPTWSQVTFEPTDASLAALREAWAWKLGADWQPLLCSVLGDVFIELPAGTVWWLSTATGALEQVADDRSAFEQLLDTDRVQEWFLPGLVAVLLQQGQRLRRDQCYSYAVFPVFAEGSFSAENMHPLPAAEHFKRSGQLHRQIQALPDGVQVEVCRALGGSVRWSGPASNDRAG</sequence>
<dbReference type="Pfam" id="PF08906">
    <property type="entry name" value="T6SS_Tdi1_C"/>
    <property type="match status" value="1"/>
</dbReference>
<accession>A0ABY4S0B3</accession>
<gene>
    <name evidence="2" type="ORF">MW290_12605</name>
</gene>
<reference evidence="2" key="1">
    <citation type="submission" date="2022-05" db="EMBL/GenBank/DDBJ databases">
        <title>An RpoN-dependent PEP-CTERM gene is involved in floc formation of an Aquincola tertiaricarbonis strain.</title>
        <authorList>
            <person name="Qiu D."/>
            <person name="Xia M."/>
        </authorList>
    </citation>
    <scope>NUCLEOTIDE SEQUENCE</scope>
    <source>
        <strain evidence="2">RN12</strain>
    </source>
</reference>
<evidence type="ECO:0000259" key="1">
    <source>
        <dbReference type="Pfam" id="PF08906"/>
    </source>
</evidence>
<dbReference type="InterPro" id="IPR015002">
    <property type="entry name" value="T6SS_Tdi1_C"/>
</dbReference>
<organism evidence="2 3">
    <name type="scientific">Aquincola tertiaricarbonis</name>
    <dbReference type="NCBI Taxonomy" id="391953"/>
    <lineage>
        <taxon>Bacteria</taxon>
        <taxon>Pseudomonadati</taxon>
        <taxon>Pseudomonadota</taxon>
        <taxon>Betaproteobacteria</taxon>
        <taxon>Burkholderiales</taxon>
        <taxon>Sphaerotilaceae</taxon>
        <taxon>Aquincola</taxon>
    </lineage>
</organism>
<feature type="domain" description="T6SS immunity protein Tdi1 C-terminal" evidence="1">
    <location>
        <begin position="71"/>
        <end position="139"/>
    </location>
</feature>